<dbReference type="InterPro" id="IPR052048">
    <property type="entry name" value="ST_Response_Regulator"/>
</dbReference>
<dbReference type="SMART" id="SM00448">
    <property type="entry name" value="REC"/>
    <property type="match status" value="1"/>
</dbReference>
<dbReference type="PROSITE" id="PS50110">
    <property type="entry name" value="RESPONSE_REGULATORY"/>
    <property type="match status" value="1"/>
</dbReference>
<dbReference type="InterPro" id="IPR011006">
    <property type="entry name" value="CheY-like_superfamily"/>
</dbReference>
<dbReference type="EMBL" id="POWG01000002">
    <property type="protein sequence ID" value="PNR00453.1"/>
    <property type="molecule type" value="Genomic_DNA"/>
</dbReference>
<protein>
    <recommendedName>
        <fullName evidence="2">Response regulatory domain-containing protein</fullName>
    </recommendedName>
</protein>
<evidence type="ECO:0000313" key="3">
    <source>
        <dbReference type="EMBL" id="PNR00453.1"/>
    </source>
</evidence>
<keyword evidence="3" id="KW-0614">Plasmid</keyword>
<dbReference type="SUPFAM" id="SSF52172">
    <property type="entry name" value="CheY-like"/>
    <property type="match status" value="1"/>
</dbReference>
<accession>A0A2K1G6P9</accession>
<dbReference type="OrthoDB" id="9786548at2"/>
<comment type="caution">
    <text evidence="3">The sequence shown here is derived from an EMBL/GenBank/DDBJ whole genome shotgun (WGS) entry which is preliminary data.</text>
</comment>
<dbReference type="GO" id="GO:0000160">
    <property type="term" value="P:phosphorelay signal transduction system"/>
    <property type="evidence" value="ECO:0007669"/>
    <property type="project" value="InterPro"/>
</dbReference>
<feature type="domain" description="Response regulatory" evidence="2">
    <location>
        <begin position="17"/>
        <end position="129"/>
    </location>
</feature>
<dbReference type="Gene3D" id="3.40.50.2300">
    <property type="match status" value="1"/>
</dbReference>
<evidence type="ECO:0000313" key="4">
    <source>
        <dbReference type="Proteomes" id="UP000236268"/>
    </source>
</evidence>
<organism evidence="3 4">
    <name type="scientific">Azospirillum argentinense</name>
    <dbReference type="NCBI Taxonomy" id="2970906"/>
    <lineage>
        <taxon>Bacteria</taxon>
        <taxon>Pseudomonadati</taxon>
        <taxon>Pseudomonadota</taxon>
        <taxon>Alphaproteobacteria</taxon>
        <taxon>Rhodospirillales</taxon>
        <taxon>Azospirillaceae</taxon>
        <taxon>Azospirillum</taxon>
    </lineage>
</organism>
<dbReference type="Pfam" id="PF00072">
    <property type="entry name" value="Response_reg"/>
    <property type="match status" value="1"/>
</dbReference>
<gene>
    <name evidence="3" type="ORF">C1S70_03380</name>
</gene>
<evidence type="ECO:0000259" key="2">
    <source>
        <dbReference type="PROSITE" id="PS50110"/>
    </source>
</evidence>
<dbReference type="PANTHER" id="PTHR43228:SF1">
    <property type="entry name" value="TWO-COMPONENT RESPONSE REGULATOR ARR22"/>
    <property type="match status" value="1"/>
</dbReference>
<dbReference type="InterPro" id="IPR001789">
    <property type="entry name" value="Sig_transdc_resp-reg_receiver"/>
</dbReference>
<dbReference type="AlphaFoldDB" id="A0A2K1G6P9"/>
<dbReference type="Proteomes" id="UP000236268">
    <property type="component" value="Unassembled WGS sequence"/>
</dbReference>
<proteinExistence type="predicted"/>
<evidence type="ECO:0000256" key="1">
    <source>
        <dbReference type="PROSITE-ProRule" id="PRU00169"/>
    </source>
</evidence>
<name>A0A2K1G6P9_9PROT</name>
<geneLocation type="plasmid" evidence="3">
    <name>p1unnanmed</name>
</geneLocation>
<keyword evidence="1" id="KW-0597">Phosphoprotein</keyword>
<reference evidence="3 4" key="1">
    <citation type="submission" date="2018-01" db="EMBL/GenBank/DDBJ databases">
        <title>Whole genome sequence of Azospirillum brasilense REC3 isolated from strawberry roots.</title>
        <authorList>
            <person name="Fontana C.A."/>
            <person name="Salazar S.M."/>
            <person name="Bassi D."/>
            <person name="Puglisi E."/>
            <person name="Lovaisa N.C."/>
            <person name="Toffoli L.M."/>
            <person name="Pedraza R."/>
            <person name="Cocconcelli P.S."/>
        </authorList>
    </citation>
    <scope>NUCLEOTIDE SEQUENCE [LARGE SCALE GENOMIC DNA]</scope>
    <source>
        <strain evidence="3 4">REC3</strain>
        <plasmid evidence="3">p1unnanmed</plasmid>
    </source>
</reference>
<sequence>MPTGRSARVAVSFNSCAVLVVEDEVVTRSVSVRLLKQLGVGTVIEAADGAEALARCNRVDFDAIFCDVDMVPMGGLAFLEALDGRAPVIMLTKHDRSDVVLSALRSGATGYLVKPLTTFGLREKLEKALSAKG</sequence>
<feature type="modified residue" description="4-aspartylphosphate" evidence="1">
    <location>
        <position position="67"/>
    </location>
</feature>
<dbReference type="PANTHER" id="PTHR43228">
    <property type="entry name" value="TWO-COMPONENT RESPONSE REGULATOR"/>
    <property type="match status" value="1"/>
</dbReference>